<sequence length="415" mass="45830">MLDTYLVAPKTLKRLRSGPSGAFIDDFADALERDGYSAASAIRYLRAADHLGRFMQAHGGTLADADPQTSEIFYRHLLTCTCPEAKGGKANHHLYFGAKRFREYLIEIGVCQDNKPSIAENREPAIVSGFRRWLHTHRGAKVSTIRLYCRDAAAMVEVLGSDATQWDAKQVRTFLLNGACNCGIGTAEKRVTSTRAFLRYLGVQGLCRAGLDQAVPALAHWRLATLPRCLSADEVDRLIAACDGNLHGRLRDRAIVLLLVRLGVRAGDLANLRMSDIEWETGTLRVSGKGRYEVRLPLPQDAGEALLRYIESRPRVACSDHVFVRNIAPFKPFISGDCISSVVKRALKRAGVSSPAKGAHLLRHTAATEMLRHGLPLDQIGQVLRHRSIDTTAYYAKVDGALLRQVAQPWPEVTK</sequence>
<dbReference type="GO" id="GO:0003677">
    <property type="term" value="F:DNA binding"/>
    <property type="evidence" value="ECO:0007669"/>
    <property type="project" value="InterPro"/>
</dbReference>
<dbReference type="InterPro" id="IPR050090">
    <property type="entry name" value="Tyrosine_recombinase_XerCD"/>
</dbReference>
<accession>A0A158L383</accession>
<dbReference type="InterPro" id="IPR002104">
    <property type="entry name" value="Integrase_catalytic"/>
</dbReference>
<evidence type="ECO:0000259" key="3">
    <source>
        <dbReference type="PROSITE" id="PS51898"/>
    </source>
</evidence>
<dbReference type="PROSITE" id="PS51898">
    <property type="entry name" value="TYR_RECOMBINASE"/>
    <property type="match status" value="1"/>
</dbReference>
<evidence type="ECO:0000256" key="2">
    <source>
        <dbReference type="ARBA" id="ARBA00023172"/>
    </source>
</evidence>
<dbReference type="RefSeq" id="WP_200828963.1">
    <property type="nucleotide sequence ID" value="NZ_FCON02000329.1"/>
</dbReference>
<dbReference type="CDD" id="cd01188">
    <property type="entry name" value="INT_RitA_C_like"/>
    <property type="match status" value="1"/>
</dbReference>
<name>A0A158L383_9BURK</name>
<protein>
    <submittedName>
        <fullName evidence="4">Integrase family protein</fullName>
    </submittedName>
</protein>
<evidence type="ECO:0000256" key="1">
    <source>
        <dbReference type="ARBA" id="ARBA00022908"/>
    </source>
</evidence>
<dbReference type="PANTHER" id="PTHR30349:SF90">
    <property type="entry name" value="TYROSINE RECOMBINASE XERD"/>
    <property type="match status" value="1"/>
</dbReference>
<keyword evidence="5" id="KW-1185">Reference proteome</keyword>
<comment type="caution">
    <text evidence="4">The sequence shown here is derived from an EMBL/GenBank/DDBJ whole genome shotgun (WGS) entry which is preliminary data.</text>
</comment>
<proteinExistence type="predicted"/>
<dbReference type="EMBL" id="FCON02000329">
    <property type="protein sequence ID" value="SAL87836.1"/>
    <property type="molecule type" value="Genomic_DNA"/>
</dbReference>
<reference evidence="4" key="1">
    <citation type="submission" date="2016-01" db="EMBL/GenBank/DDBJ databases">
        <authorList>
            <person name="Peeters C."/>
        </authorList>
    </citation>
    <scope>NUCLEOTIDE SEQUENCE [LARGE SCALE GENOMIC DNA]</scope>
    <source>
        <strain evidence="4">LMG 22940</strain>
    </source>
</reference>
<dbReference type="SUPFAM" id="SSF56349">
    <property type="entry name" value="DNA breaking-rejoining enzymes"/>
    <property type="match status" value="1"/>
</dbReference>
<dbReference type="Gene3D" id="1.10.443.10">
    <property type="entry name" value="Intergrase catalytic core"/>
    <property type="match status" value="1"/>
</dbReference>
<dbReference type="Pfam" id="PF00589">
    <property type="entry name" value="Phage_integrase"/>
    <property type="match status" value="1"/>
</dbReference>
<dbReference type="AlphaFoldDB" id="A0A158L383"/>
<gene>
    <name evidence="4" type="ORF">AWB68_08557</name>
</gene>
<organism evidence="4 5">
    <name type="scientific">Caballeronia choica</name>
    <dbReference type="NCBI Taxonomy" id="326476"/>
    <lineage>
        <taxon>Bacteria</taxon>
        <taxon>Pseudomonadati</taxon>
        <taxon>Pseudomonadota</taxon>
        <taxon>Betaproteobacteria</taxon>
        <taxon>Burkholderiales</taxon>
        <taxon>Burkholderiaceae</taxon>
        <taxon>Caballeronia</taxon>
    </lineage>
</organism>
<dbReference type="PANTHER" id="PTHR30349">
    <property type="entry name" value="PHAGE INTEGRASE-RELATED"/>
    <property type="match status" value="1"/>
</dbReference>
<feature type="domain" description="Tyr recombinase" evidence="3">
    <location>
        <begin position="225"/>
        <end position="408"/>
    </location>
</feature>
<dbReference type="InterPro" id="IPR013762">
    <property type="entry name" value="Integrase-like_cat_sf"/>
</dbReference>
<dbReference type="GO" id="GO:0006310">
    <property type="term" value="P:DNA recombination"/>
    <property type="evidence" value="ECO:0007669"/>
    <property type="project" value="UniProtKB-KW"/>
</dbReference>
<evidence type="ECO:0000313" key="5">
    <source>
        <dbReference type="Proteomes" id="UP000054770"/>
    </source>
</evidence>
<dbReference type="Proteomes" id="UP000054770">
    <property type="component" value="Unassembled WGS sequence"/>
</dbReference>
<keyword evidence="1" id="KW-0229">DNA integration</keyword>
<dbReference type="InterPro" id="IPR011010">
    <property type="entry name" value="DNA_brk_join_enz"/>
</dbReference>
<keyword evidence="2" id="KW-0233">DNA recombination</keyword>
<evidence type="ECO:0000313" key="4">
    <source>
        <dbReference type="EMBL" id="SAL87836.1"/>
    </source>
</evidence>
<dbReference type="GO" id="GO:0015074">
    <property type="term" value="P:DNA integration"/>
    <property type="evidence" value="ECO:0007669"/>
    <property type="project" value="UniProtKB-KW"/>
</dbReference>